<dbReference type="InterPro" id="IPR000262">
    <property type="entry name" value="FMN-dep_DH"/>
</dbReference>
<feature type="compositionally biased region" description="Polar residues" evidence="20">
    <location>
        <begin position="1"/>
        <end position="10"/>
    </location>
</feature>
<comment type="similarity">
    <text evidence="15">In the N-terminal section; belongs to the cytochrome b5 family.</text>
</comment>
<dbReference type="AlphaFoldDB" id="A0AAI8Z6Q7"/>
<feature type="active site" description="Proton acceptor" evidence="18">
    <location>
        <position position="282"/>
    </location>
</feature>
<comment type="cofactor">
    <cofactor evidence="2">
        <name>heme b</name>
        <dbReference type="ChEBI" id="CHEBI:60344"/>
    </cofactor>
</comment>
<evidence type="ECO:0000256" key="7">
    <source>
        <dbReference type="ARBA" id="ARBA00022643"/>
    </source>
</evidence>
<dbReference type="GO" id="GO:0005758">
    <property type="term" value="C:mitochondrial intermembrane space"/>
    <property type="evidence" value="ECO:0007669"/>
    <property type="project" value="UniProtKB-SubCell"/>
</dbReference>
<dbReference type="CDD" id="cd02922">
    <property type="entry name" value="FCB2_FMN"/>
    <property type="match status" value="1"/>
</dbReference>
<comment type="subcellular location">
    <subcellularLocation>
        <location evidence="3">Mitochondrion intermembrane space</location>
    </subcellularLocation>
</comment>
<evidence type="ECO:0000256" key="13">
    <source>
        <dbReference type="ARBA" id="ARBA00052399"/>
    </source>
</evidence>
<keyword evidence="10" id="KW-0408">Iron</keyword>
<keyword evidence="6 19" id="KW-0285">Flavoprotein</keyword>
<comment type="catalytic activity">
    <reaction evidence="13">
        <text>(S)-lactate + 2 Fe(III)-[cytochrome c] = 2 Fe(II)-[cytochrome c] + pyruvate + 2 H(+)</text>
        <dbReference type="Rhea" id="RHEA:19909"/>
        <dbReference type="Rhea" id="RHEA-COMP:10350"/>
        <dbReference type="Rhea" id="RHEA-COMP:14399"/>
        <dbReference type="ChEBI" id="CHEBI:15361"/>
        <dbReference type="ChEBI" id="CHEBI:15378"/>
        <dbReference type="ChEBI" id="CHEBI:16651"/>
        <dbReference type="ChEBI" id="CHEBI:29033"/>
        <dbReference type="ChEBI" id="CHEBI:29034"/>
        <dbReference type="EC" id="1.1.2.3"/>
    </reaction>
    <physiologicalReaction direction="left-to-right" evidence="13">
        <dbReference type="Rhea" id="RHEA:19910"/>
    </physiologicalReaction>
</comment>
<dbReference type="InterPro" id="IPR012133">
    <property type="entry name" value="Alpha-hydoxy_acid_DH_FMN"/>
</dbReference>
<dbReference type="GO" id="GO:0046872">
    <property type="term" value="F:metal ion binding"/>
    <property type="evidence" value="ECO:0007669"/>
    <property type="project" value="UniProtKB-KW"/>
</dbReference>
<reference evidence="22" key="1">
    <citation type="submission" date="2023-11" db="EMBL/GenBank/DDBJ databases">
        <authorList>
            <person name="Alioto T."/>
            <person name="Alioto T."/>
            <person name="Gomez Garrido J."/>
        </authorList>
    </citation>
    <scope>NUCLEOTIDE SEQUENCE</scope>
</reference>
<evidence type="ECO:0000256" key="14">
    <source>
        <dbReference type="ARBA" id="ARBA00061137"/>
    </source>
</evidence>
<evidence type="ECO:0000256" key="20">
    <source>
        <dbReference type="SAM" id="MobiDB-lite"/>
    </source>
</evidence>
<dbReference type="PANTHER" id="PTHR10578">
    <property type="entry name" value="S -2-HYDROXY-ACID OXIDASE-RELATED"/>
    <property type="match status" value="1"/>
</dbReference>
<evidence type="ECO:0000256" key="17">
    <source>
        <dbReference type="ARBA" id="ARBA00068515"/>
    </source>
</evidence>
<feature type="binding site" evidence="19">
    <location>
        <position position="134"/>
    </location>
    <ligand>
        <name>FMN</name>
        <dbReference type="ChEBI" id="CHEBI:58210"/>
    </ligand>
</feature>
<dbReference type="EC" id="1.1.2.3" evidence="16"/>
<dbReference type="InterPro" id="IPR037458">
    <property type="entry name" value="L-MDH/L-LDH_FMN-bd"/>
</dbReference>
<comment type="subunit">
    <text evidence="4">Homotetramer.</text>
</comment>
<feature type="region of interest" description="Disordered" evidence="20">
    <location>
        <begin position="1"/>
        <end position="25"/>
    </location>
</feature>
<keyword evidence="7 19" id="KW-0288">FMN</keyword>
<evidence type="ECO:0000256" key="1">
    <source>
        <dbReference type="ARBA" id="ARBA00001917"/>
    </source>
</evidence>
<dbReference type="FunFam" id="3.20.20.70:FF:000062">
    <property type="entry name" value="Cytochrome b2, mitochondrial, putative"/>
    <property type="match status" value="1"/>
</dbReference>
<organism evidence="22 23">
    <name type="scientific">Lecanosticta acicola</name>
    <dbReference type="NCBI Taxonomy" id="111012"/>
    <lineage>
        <taxon>Eukaryota</taxon>
        <taxon>Fungi</taxon>
        <taxon>Dikarya</taxon>
        <taxon>Ascomycota</taxon>
        <taxon>Pezizomycotina</taxon>
        <taxon>Dothideomycetes</taxon>
        <taxon>Dothideomycetidae</taxon>
        <taxon>Mycosphaerellales</taxon>
        <taxon>Mycosphaerellaceae</taxon>
        <taxon>Lecanosticta</taxon>
    </lineage>
</organism>
<comment type="caution">
    <text evidence="22">The sequence shown here is derived from an EMBL/GenBank/DDBJ whole genome shotgun (WGS) entry which is preliminary data.</text>
</comment>
<evidence type="ECO:0000313" key="22">
    <source>
        <dbReference type="EMBL" id="CAK4033524.1"/>
    </source>
</evidence>
<evidence type="ECO:0000256" key="16">
    <source>
        <dbReference type="ARBA" id="ARBA00066458"/>
    </source>
</evidence>
<keyword evidence="11" id="KW-0496">Mitochondrion</keyword>
<evidence type="ECO:0000256" key="10">
    <source>
        <dbReference type="ARBA" id="ARBA00023004"/>
    </source>
</evidence>
<evidence type="ECO:0000256" key="9">
    <source>
        <dbReference type="ARBA" id="ARBA00023002"/>
    </source>
</evidence>
<evidence type="ECO:0000256" key="19">
    <source>
        <dbReference type="PIRSR" id="PIRSR000138-2"/>
    </source>
</evidence>
<evidence type="ECO:0000256" key="11">
    <source>
        <dbReference type="ARBA" id="ARBA00023128"/>
    </source>
</evidence>
<evidence type="ECO:0000256" key="18">
    <source>
        <dbReference type="PIRSR" id="PIRSR000138-1"/>
    </source>
</evidence>
<dbReference type="InterPro" id="IPR037396">
    <property type="entry name" value="FMN_HAD"/>
</dbReference>
<feature type="binding site" evidence="19">
    <location>
        <position position="280"/>
    </location>
    <ligand>
        <name>FMN</name>
        <dbReference type="ChEBI" id="CHEBI:58210"/>
    </ligand>
</feature>
<feature type="binding site" evidence="19">
    <location>
        <position position="258"/>
    </location>
    <ligand>
        <name>FMN</name>
        <dbReference type="ChEBI" id="CHEBI:58210"/>
    </ligand>
</feature>
<dbReference type="Gene3D" id="3.20.20.70">
    <property type="entry name" value="Aldolase class I"/>
    <property type="match status" value="1"/>
</dbReference>
<comment type="similarity">
    <text evidence="14">In the C-terminal section; belongs to the FMN-dependent alpha-hydroxy acid dehydrogenase family.</text>
</comment>
<feature type="binding site" evidence="19">
    <location>
        <position position="158"/>
    </location>
    <ligand>
        <name>FMN</name>
        <dbReference type="ChEBI" id="CHEBI:58210"/>
    </ligand>
</feature>
<feature type="binding site" evidence="19">
    <location>
        <position position="285"/>
    </location>
    <ligand>
        <name>glyoxylate</name>
        <dbReference type="ChEBI" id="CHEBI:36655"/>
    </ligand>
</feature>
<comment type="cofactor">
    <cofactor evidence="1">
        <name>FMN</name>
        <dbReference type="ChEBI" id="CHEBI:58210"/>
    </cofactor>
</comment>
<proteinExistence type="inferred from homology"/>
<dbReference type="Pfam" id="PF01070">
    <property type="entry name" value="FMN_dh"/>
    <property type="match status" value="1"/>
</dbReference>
<feature type="binding site" evidence="19">
    <location>
        <position position="282"/>
    </location>
    <ligand>
        <name>glyoxylate</name>
        <dbReference type="ChEBI" id="CHEBI:36655"/>
    </ligand>
</feature>
<keyword evidence="23" id="KW-1185">Reference proteome</keyword>
<dbReference type="SUPFAM" id="SSF51395">
    <property type="entry name" value="FMN-linked oxidoreductases"/>
    <property type="match status" value="1"/>
</dbReference>
<sequence length="405" mass="44385">MDIDQPSSSHLDIEPNNVCPKNNTKPPLSSILNSHDFQVVASRNLSRKTWAFYSSAATDLITRDANEQFFSRIWLRPRVMRNVENVTTRTRILGQEMDFPLFVSPAAMARLVHPEGEKAIARGCQTHNVGQCISSNASYHMSEIVASAPGSTFFFQLYVNKNRAASEALLKEAERAGVKAVFVTVDAPVAGKREADERTEDDNQDESLTFAPMSGAVASKDSKGAGIGRTMGSYIDASLNWSDLVWLRKATKLPIVLKGIGNAEDALLAASYGVDGIVVSNHGGRSLDTTSPAILTLLEMHRHCPKVFDRLEVYIDGGIRRGTDIFKALCLGAKAVGIARTFLYALQYGQEGVEHLISIMKDELETTMKLIGVTDISQLHPGMLNTRDIDHLVPTTPLSVERARL</sequence>
<dbReference type="PANTHER" id="PTHR10578:SF104">
    <property type="entry name" value="CYTOCHROME B2, MITOCHONDRIAL-RELATED"/>
    <property type="match status" value="1"/>
</dbReference>
<evidence type="ECO:0000256" key="6">
    <source>
        <dbReference type="ARBA" id="ARBA00022630"/>
    </source>
</evidence>
<keyword evidence="5" id="KW-0349">Heme</keyword>
<dbReference type="GO" id="GO:0010181">
    <property type="term" value="F:FMN binding"/>
    <property type="evidence" value="ECO:0007669"/>
    <property type="project" value="InterPro"/>
</dbReference>
<evidence type="ECO:0000259" key="21">
    <source>
        <dbReference type="PROSITE" id="PS51349"/>
    </source>
</evidence>
<dbReference type="GO" id="GO:0004460">
    <property type="term" value="F:L-lactate dehydrogenase (cytochrome) activity"/>
    <property type="evidence" value="ECO:0007669"/>
    <property type="project" value="UniProtKB-EC"/>
</dbReference>
<accession>A0AAI8Z6Q7</accession>
<name>A0AAI8Z6Q7_9PEZI</name>
<feature type="binding site" evidence="19">
    <location>
        <begin position="316"/>
        <end position="320"/>
    </location>
    <ligand>
        <name>FMN</name>
        <dbReference type="ChEBI" id="CHEBI:58210"/>
    </ligand>
</feature>
<feature type="binding site" evidence="19">
    <location>
        <position position="193"/>
    </location>
    <ligand>
        <name>glyoxylate</name>
        <dbReference type="ChEBI" id="CHEBI:36655"/>
    </ligand>
</feature>
<dbReference type="PIRSF" id="PIRSF000138">
    <property type="entry name" value="Al-hdrx_acd_dh"/>
    <property type="match status" value="1"/>
</dbReference>
<keyword evidence="8" id="KW-0479">Metal-binding</keyword>
<feature type="binding site" evidence="19">
    <location>
        <position position="156"/>
    </location>
    <ligand>
        <name>FMN</name>
        <dbReference type="ChEBI" id="CHEBI:58210"/>
    </ligand>
</feature>
<feature type="binding site" evidence="19">
    <location>
        <begin position="105"/>
        <end position="107"/>
    </location>
    <ligand>
        <name>FMN</name>
        <dbReference type="ChEBI" id="CHEBI:58210"/>
    </ligand>
</feature>
<feature type="binding site" evidence="19">
    <location>
        <position position="184"/>
    </location>
    <ligand>
        <name>FMN</name>
        <dbReference type="ChEBI" id="CHEBI:58210"/>
    </ligand>
</feature>
<protein>
    <recommendedName>
        <fullName evidence="17">L-lactate dehydrogenase (cytochrome)</fullName>
        <ecNumber evidence="16">1.1.2.3</ecNumber>
    </recommendedName>
</protein>
<evidence type="ECO:0000256" key="2">
    <source>
        <dbReference type="ARBA" id="ARBA00001970"/>
    </source>
</evidence>
<keyword evidence="9" id="KW-0560">Oxidoreductase</keyword>
<evidence type="ECO:0000256" key="15">
    <source>
        <dbReference type="ARBA" id="ARBA00061589"/>
    </source>
</evidence>
<evidence type="ECO:0000256" key="12">
    <source>
        <dbReference type="ARBA" id="ARBA00024042"/>
    </source>
</evidence>
<evidence type="ECO:0000256" key="4">
    <source>
        <dbReference type="ARBA" id="ARBA00011881"/>
    </source>
</evidence>
<evidence type="ECO:0000256" key="3">
    <source>
        <dbReference type="ARBA" id="ARBA00004569"/>
    </source>
</evidence>
<feature type="domain" description="FMN hydroxy acid dehydrogenase" evidence="21">
    <location>
        <begin position="26"/>
        <end position="389"/>
    </location>
</feature>
<evidence type="ECO:0000256" key="8">
    <source>
        <dbReference type="ARBA" id="ARBA00022723"/>
    </source>
</evidence>
<evidence type="ECO:0000313" key="23">
    <source>
        <dbReference type="Proteomes" id="UP001296104"/>
    </source>
</evidence>
<dbReference type="EMBL" id="CAVMBE010000088">
    <property type="protein sequence ID" value="CAK4033524.1"/>
    <property type="molecule type" value="Genomic_DNA"/>
</dbReference>
<evidence type="ECO:0000256" key="5">
    <source>
        <dbReference type="ARBA" id="ARBA00022617"/>
    </source>
</evidence>
<dbReference type="Proteomes" id="UP001296104">
    <property type="component" value="Unassembled WGS sequence"/>
</dbReference>
<gene>
    <name evidence="22" type="ORF">LECACI_7A008682</name>
</gene>
<dbReference type="PROSITE" id="PS51349">
    <property type="entry name" value="FMN_HYDROXY_ACID_DH_2"/>
    <property type="match status" value="1"/>
</dbReference>
<comment type="similarity">
    <text evidence="12">Belongs to the FMN-dependent alpha-hydroxy acid dehydrogenase family.</text>
</comment>
<dbReference type="InterPro" id="IPR013785">
    <property type="entry name" value="Aldolase_TIM"/>
</dbReference>